<keyword evidence="2 4" id="KW-0195">Cyclin</keyword>
<evidence type="ECO:0000256" key="2">
    <source>
        <dbReference type="ARBA" id="ARBA00023127"/>
    </source>
</evidence>
<protein>
    <recommendedName>
        <fullName evidence="6">Cyclin-like domain-containing protein</fullName>
    </recommendedName>
</protein>
<evidence type="ECO:0000313" key="7">
    <source>
        <dbReference type="EMBL" id="PAV58791.1"/>
    </source>
</evidence>
<dbReference type="CDD" id="cd20520">
    <property type="entry name" value="CYCLIN_CCNE_rpt2"/>
    <property type="match status" value="1"/>
</dbReference>
<evidence type="ECO:0000256" key="1">
    <source>
        <dbReference type="ARBA" id="ARBA00022618"/>
    </source>
</evidence>
<dbReference type="EMBL" id="LIAE01010557">
    <property type="protein sequence ID" value="PAV58791.1"/>
    <property type="molecule type" value="Genomic_DNA"/>
</dbReference>
<feature type="compositionally biased region" description="Basic residues" evidence="5">
    <location>
        <begin position="16"/>
        <end position="25"/>
    </location>
</feature>
<evidence type="ECO:0000313" key="8">
    <source>
        <dbReference type="Proteomes" id="UP000218231"/>
    </source>
</evidence>
<dbReference type="InterPro" id="IPR048258">
    <property type="entry name" value="Cyclins_cyclin-box"/>
</dbReference>
<dbReference type="PROSITE" id="PS00292">
    <property type="entry name" value="CYCLINS"/>
    <property type="match status" value="1"/>
</dbReference>
<dbReference type="Pfam" id="PF00134">
    <property type="entry name" value="Cyclin_N"/>
    <property type="match status" value="1"/>
</dbReference>
<gene>
    <name evidence="7" type="ORF">WR25_11881</name>
</gene>
<dbReference type="InterPro" id="IPR013763">
    <property type="entry name" value="Cyclin-like_dom"/>
</dbReference>
<comment type="caution">
    <text evidence="7">The sequence shown here is derived from an EMBL/GenBank/DDBJ whole genome shotgun (WGS) entry which is preliminary data.</text>
</comment>
<proteinExistence type="inferred from homology"/>
<dbReference type="STRING" id="2018661.A0A2A2JAZ4"/>
<dbReference type="GO" id="GO:0000278">
    <property type="term" value="P:mitotic cell cycle"/>
    <property type="evidence" value="ECO:0007669"/>
    <property type="project" value="UniProtKB-ARBA"/>
</dbReference>
<dbReference type="AlphaFoldDB" id="A0A2A2JAZ4"/>
<dbReference type="InterPro" id="IPR006671">
    <property type="entry name" value="Cyclin_N"/>
</dbReference>
<evidence type="ECO:0000259" key="6">
    <source>
        <dbReference type="SMART" id="SM00385"/>
    </source>
</evidence>
<name>A0A2A2JAZ4_9BILA</name>
<evidence type="ECO:0000256" key="4">
    <source>
        <dbReference type="RuleBase" id="RU000383"/>
    </source>
</evidence>
<feature type="region of interest" description="Disordered" evidence="5">
    <location>
        <begin position="1"/>
        <end position="38"/>
    </location>
</feature>
<dbReference type="Proteomes" id="UP000218231">
    <property type="component" value="Unassembled WGS sequence"/>
</dbReference>
<reference evidence="7 8" key="1">
    <citation type="journal article" date="2017" name="Curr. Biol.">
        <title>Genome architecture and evolution of a unichromosomal asexual nematode.</title>
        <authorList>
            <person name="Fradin H."/>
            <person name="Zegar C."/>
            <person name="Gutwein M."/>
            <person name="Lucas J."/>
            <person name="Kovtun M."/>
            <person name="Corcoran D."/>
            <person name="Baugh L.R."/>
            <person name="Kiontke K."/>
            <person name="Gunsalus K."/>
            <person name="Fitch D.H."/>
            <person name="Piano F."/>
        </authorList>
    </citation>
    <scope>NUCLEOTIDE SEQUENCE [LARGE SCALE GENOMIC DNA]</scope>
    <source>
        <strain evidence="7">PF1309</strain>
    </source>
</reference>
<dbReference type="SUPFAM" id="SSF47954">
    <property type="entry name" value="Cyclin-like"/>
    <property type="match status" value="2"/>
</dbReference>
<keyword evidence="1" id="KW-0132">Cell division</keyword>
<evidence type="ECO:0000256" key="3">
    <source>
        <dbReference type="ARBA" id="ARBA00023306"/>
    </source>
</evidence>
<dbReference type="InterPro" id="IPR036915">
    <property type="entry name" value="Cyclin-like_sf"/>
</dbReference>
<evidence type="ECO:0000256" key="5">
    <source>
        <dbReference type="SAM" id="MobiDB-lite"/>
    </source>
</evidence>
<dbReference type="Gene3D" id="1.10.472.10">
    <property type="entry name" value="Cyclin-like"/>
    <property type="match status" value="2"/>
</dbReference>
<feature type="domain" description="Cyclin-like" evidence="6">
    <location>
        <begin position="140"/>
        <end position="229"/>
    </location>
</feature>
<sequence>MSKMRKKKTSDELKKGKLRGGRTTKKTQQTTSEMTTRGRKLVLLNQLNDNELSSSGSGLEADTDDDLENTIFKEMSAVLNHSRKVVLAPPQLTPAKCQGIGDPLEMWNNMVRRDELIRPSATILEKHPVLSEHTRVILLDWIKEVCETECLHRETYHLAIDYIDRFLLNVDRSKFIVNMENFQLIGTTALFMASKYEEIYPPKCHELAGYTDDACSAQNIIEMELKMLEVLHWSLTPVTSLHWLKIFLQLMGDRQFASALVGDKHLADKLAVVPDFMREDYIHMAKILDYLLLEVNSLSFSYRQLAAGVIYNCYEPQNLVQQVTGIDDADLFAVVDWVKPVVDFCDRRRPLGDPLPVFQGIRSSDVHEIQTHDKYPVDVVMREISEERKRHACLRQEMLGFTTLRRTSAMRTLTFFNSNSLNTHSSLAFPNHNHHSQFPDFSGSSNTSF</sequence>
<dbReference type="OrthoDB" id="5590282at2759"/>
<dbReference type="PANTHER" id="PTHR10177">
    <property type="entry name" value="CYCLINS"/>
    <property type="match status" value="1"/>
</dbReference>
<keyword evidence="8" id="KW-1185">Reference proteome</keyword>
<dbReference type="GO" id="GO:0051301">
    <property type="term" value="P:cell division"/>
    <property type="evidence" value="ECO:0007669"/>
    <property type="project" value="UniProtKB-KW"/>
</dbReference>
<keyword evidence="3" id="KW-0131">Cell cycle</keyword>
<dbReference type="SMART" id="SM00385">
    <property type="entry name" value="CYCLIN"/>
    <property type="match status" value="1"/>
</dbReference>
<accession>A0A2A2JAZ4</accession>
<comment type="similarity">
    <text evidence="4">Belongs to the cyclin family.</text>
</comment>
<organism evidence="7 8">
    <name type="scientific">Diploscapter pachys</name>
    <dbReference type="NCBI Taxonomy" id="2018661"/>
    <lineage>
        <taxon>Eukaryota</taxon>
        <taxon>Metazoa</taxon>
        <taxon>Ecdysozoa</taxon>
        <taxon>Nematoda</taxon>
        <taxon>Chromadorea</taxon>
        <taxon>Rhabditida</taxon>
        <taxon>Rhabditina</taxon>
        <taxon>Rhabditomorpha</taxon>
        <taxon>Rhabditoidea</taxon>
        <taxon>Rhabditidae</taxon>
        <taxon>Diploscapter</taxon>
    </lineage>
</organism>
<dbReference type="FunFam" id="1.10.472.10:FF:000001">
    <property type="entry name" value="G2/mitotic-specific cyclin"/>
    <property type="match status" value="1"/>
</dbReference>
<dbReference type="InterPro" id="IPR039361">
    <property type="entry name" value="Cyclin"/>
</dbReference>